<dbReference type="SUPFAM" id="SSF82895">
    <property type="entry name" value="TSP-1 type 1 repeat"/>
    <property type="match status" value="8"/>
</dbReference>
<keyword evidence="4" id="KW-1185">Reference proteome</keyword>
<dbReference type="FunFam" id="2.20.100.10:FF:000001">
    <property type="entry name" value="semaphorin-5A isoform X1"/>
    <property type="match status" value="1"/>
</dbReference>
<feature type="compositionally biased region" description="Basic and acidic residues" evidence="3">
    <location>
        <begin position="1035"/>
        <end position="1048"/>
    </location>
</feature>
<dbReference type="InterPro" id="IPR000884">
    <property type="entry name" value="TSP1_rpt"/>
</dbReference>
<dbReference type="InterPro" id="IPR052065">
    <property type="entry name" value="Compl_asym_regulator"/>
</dbReference>
<dbReference type="WBParaSite" id="Gr19_v10_g2052.t1">
    <property type="protein sequence ID" value="Gr19_v10_g2052.t1"/>
    <property type="gene ID" value="Gr19_v10_g2052"/>
</dbReference>
<proteinExistence type="predicted"/>
<reference evidence="5" key="1">
    <citation type="submission" date="2022-11" db="UniProtKB">
        <authorList>
            <consortium name="WormBaseParasite"/>
        </authorList>
    </citation>
    <scope>IDENTIFICATION</scope>
</reference>
<feature type="region of interest" description="Disordered" evidence="3">
    <location>
        <begin position="1035"/>
        <end position="1055"/>
    </location>
</feature>
<name>A0A914HJI8_GLORO</name>
<accession>A0A914HJI8</accession>
<dbReference type="Gene3D" id="2.20.100.10">
    <property type="entry name" value="Thrombospondin type-1 (TSP1) repeat"/>
    <property type="match status" value="8"/>
</dbReference>
<evidence type="ECO:0000256" key="3">
    <source>
        <dbReference type="SAM" id="MobiDB-lite"/>
    </source>
</evidence>
<evidence type="ECO:0000313" key="5">
    <source>
        <dbReference type="WBParaSite" id="Gr19_v10_g2052.t1"/>
    </source>
</evidence>
<dbReference type="Pfam" id="PF00090">
    <property type="entry name" value="TSP_1"/>
    <property type="match status" value="8"/>
</dbReference>
<dbReference type="InterPro" id="IPR036383">
    <property type="entry name" value="TSP1_rpt_sf"/>
</dbReference>
<evidence type="ECO:0000256" key="1">
    <source>
        <dbReference type="ARBA" id="ARBA00022737"/>
    </source>
</evidence>
<keyword evidence="1" id="KW-0677">Repeat</keyword>
<feature type="region of interest" description="Disordered" evidence="3">
    <location>
        <begin position="894"/>
        <end position="942"/>
    </location>
</feature>
<evidence type="ECO:0000256" key="2">
    <source>
        <dbReference type="ARBA" id="ARBA00023157"/>
    </source>
</evidence>
<dbReference type="PANTHER" id="PTHR22906">
    <property type="entry name" value="PROPERDIN"/>
    <property type="match status" value="1"/>
</dbReference>
<dbReference type="Proteomes" id="UP000887572">
    <property type="component" value="Unplaced"/>
</dbReference>
<evidence type="ECO:0000313" key="4">
    <source>
        <dbReference type="Proteomes" id="UP000887572"/>
    </source>
</evidence>
<dbReference type="AlphaFoldDB" id="A0A914HJI8"/>
<protein>
    <submittedName>
        <fullName evidence="5">Apple domain-containing protein</fullName>
    </submittedName>
</protein>
<dbReference type="PROSITE" id="PS50092">
    <property type="entry name" value="TSP1"/>
    <property type="match status" value="9"/>
</dbReference>
<keyword evidence="2" id="KW-1015">Disulfide bond</keyword>
<organism evidence="4 5">
    <name type="scientific">Globodera rostochiensis</name>
    <name type="common">Golden nematode worm</name>
    <name type="synonym">Heterodera rostochiensis</name>
    <dbReference type="NCBI Taxonomy" id="31243"/>
    <lineage>
        <taxon>Eukaryota</taxon>
        <taxon>Metazoa</taxon>
        <taxon>Ecdysozoa</taxon>
        <taxon>Nematoda</taxon>
        <taxon>Chromadorea</taxon>
        <taxon>Rhabditida</taxon>
        <taxon>Tylenchina</taxon>
        <taxon>Tylenchomorpha</taxon>
        <taxon>Tylenchoidea</taxon>
        <taxon>Heteroderidae</taxon>
        <taxon>Heteroderinae</taxon>
        <taxon>Globodera</taxon>
    </lineage>
</organism>
<dbReference type="SMART" id="SM00209">
    <property type="entry name" value="TSP1"/>
    <property type="match status" value="10"/>
</dbReference>
<sequence length="1135" mass="125432">MLSRLRIVPLMCAEKTLCERRLATLPPGLFYYQRIELTSAAQCAERCVDDWEFCRSAVLIEHIRNKSLCQLYGNSFESRIPLNLPQVAPIQADPDRLLPITLVELTDAPCSSKFARQSTVFDQIGAGAREQLRLIPGPAVRNRLDLAGFNEKAVETAAATDAPAPERLEHFRERDSLEQQQQMLMGIGEAGRAGKGVDETYLAPFSASSSKQQQSIPTSSDYAVLVGQQPPLQFPRGGLPIQPAIVSRGNRQQYNIGCPNGNCPKIGVQLDKDDAEPPCAARKSSDPCAPQSQWLEWTSSGSCSVTCGSGWRERRRYCSSGNQEKCKGDATDREKCVMPTCNQWTEWTEWTQCSASCGGGQQMKQRSCQNGDQCVGASVESRKCSEERCPTWTNWGAWSECSATCGTGTQKRVRECEPRHNANAICAVGNAVEHRECESRSCPVWAQWEPWSTCSKSCGAGESVRRRECRNAAPKEECHGAATERLLCNTQFCATWTTWTEWTPCSKKCGSGGTQTRKRECRYNGMFSEECAGAAREEKQCQSLEACPSWTEWGEWSDCTTSCGDGRQSRNRKCLPSGYGCAGNEKDVRQCQKAECPYFDQWSEWGGCSVTCGRGFCERRRKCIKNNDELGKKLQPLEAPMPIREEMIEGTKREKGGPEDITSADTLRPRTLEVIQSSSVRRSPLISAKLGLLDEDKIDRREAEGTGIQYDTKILPISGGECVGPSVERKACEAGPCCNWSQWSPWSDCNVQCGSTGYRERSRRCEMTPTPAAITSVDDNAAMLSGTPSHLPIGITNFAQQPPTPFLFSNARNNAFDAIRCAICVGDSRQTESCAIPTPKSICRDQLNADGEFPGMNLRAKSKPDLSLFREGIGGRDDVYVTVGKVGRAVDNKRKEVGEANNSNNNNDSDDYGTSGEENAPISAKSKDERKRSSTASETATSAAASLMGNNNCGWTQWSAWSDCGGAECSKRRSRTCDAPIADVNKCQCEGEYEDRTKCPPEECRQKLRFMDETIGEMFLTTKLLDRELIPRHKASEAEKRREEERRQRNNNAAPLTLDSSAKLIRISGLRISGDQKPSSDCGVDDWLQWSEWSACAGLSGMQEGHQMRQRRCACERGCAGITEESLSCTVLDFP</sequence>